<feature type="transmembrane region" description="Helical" evidence="5">
    <location>
        <begin position="512"/>
        <end position="532"/>
    </location>
</feature>
<feature type="transmembrane region" description="Helical" evidence="5">
    <location>
        <begin position="137"/>
        <end position="155"/>
    </location>
</feature>
<dbReference type="InterPro" id="IPR030184">
    <property type="entry name" value="WAT1-related"/>
</dbReference>
<dbReference type="GO" id="GO:0022857">
    <property type="term" value="F:transmembrane transporter activity"/>
    <property type="evidence" value="ECO:0007669"/>
    <property type="project" value="InterPro"/>
</dbReference>
<dbReference type="GO" id="GO:0016020">
    <property type="term" value="C:membrane"/>
    <property type="evidence" value="ECO:0007669"/>
    <property type="project" value="InterPro"/>
</dbReference>
<name>A0AAP0QET6_9ROSI</name>
<reference evidence="6 7" key="1">
    <citation type="submission" date="2024-05" db="EMBL/GenBank/DDBJ databases">
        <title>Haplotype-resolved chromosome-level genome assembly of Huyou (Citrus changshanensis).</title>
        <authorList>
            <person name="Miao C."/>
            <person name="Chen W."/>
            <person name="Wu Y."/>
            <person name="Wang L."/>
            <person name="Zhao S."/>
            <person name="Grierson D."/>
            <person name="Xu C."/>
            <person name="Chen K."/>
        </authorList>
    </citation>
    <scope>NUCLEOTIDE SEQUENCE [LARGE SCALE GENOMIC DNA]</scope>
    <source>
        <strain evidence="6">01-14</strain>
        <tissue evidence="6">Leaf</tissue>
    </source>
</reference>
<comment type="caution">
    <text evidence="6">The sequence shown here is derived from an EMBL/GenBank/DDBJ whole genome shotgun (WGS) entry which is preliminary data.</text>
</comment>
<feature type="transmembrane region" description="Helical" evidence="5">
    <location>
        <begin position="607"/>
        <end position="628"/>
    </location>
</feature>
<evidence type="ECO:0000256" key="3">
    <source>
        <dbReference type="ARBA" id="ARBA00022989"/>
    </source>
</evidence>
<organism evidence="6 7">
    <name type="scientific">Citrus x changshan-huyou</name>
    <dbReference type="NCBI Taxonomy" id="2935761"/>
    <lineage>
        <taxon>Eukaryota</taxon>
        <taxon>Viridiplantae</taxon>
        <taxon>Streptophyta</taxon>
        <taxon>Embryophyta</taxon>
        <taxon>Tracheophyta</taxon>
        <taxon>Spermatophyta</taxon>
        <taxon>Magnoliopsida</taxon>
        <taxon>eudicotyledons</taxon>
        <taxon>Gunneridae</taxon>
        <taxon>Pentapetalae</taxon>
        <taxon>rosids</taxon>
        <taxon>malvids</taxon>
        <taxon>Sapindales</taxon>
        <taxon>Rutaceae</taxon>
        <taxon>Aurantioideae</taxon>
        <taxon>Citrus</taxon>
    </lineage>
</organism>
<feature type="transmembrane region" description="Helical" evidence="5">
    <location>
        <begin position="544"/>
        <end position="566"/>
    </location>
</feature>
<feature type="transmembrane region" description="Helical" evidence="5">
    <location>
        <begin position="179"/>
        <end position="201"/>
    </location>
</feature>
<evidence type="ECO:0000256" key="5">
    <source>
        <dbReference type="SAM" id="Phobius"/>
    </source>
</evidence>
<evidence type="ECO:0008006" key="8">
    <source>
        <dbReference type="Google" id="ProtNLM"/>
    </source>
</evidence>
<feature type="transmembrane region" description="Helical" evidence="5">
    <location>
        <begin position="360"/>
        <end position="380"/>
    </location>
</feature>
<gene>
    <name evidence="6" type="ORF">WN944_020362</name>
</gene>
<sequence>MGVDMGSMRAALPSVGMVIVLLAQVSNMEVIKAAMSKGINKYVIIVYSDALSSLFFLFCSFLFHRSERPQLTFSILCSFFLLSVFGCSSQIFSFVGIQYSSPTLSTAMLNLIPAFTFVLAIIFRLEKLNWENKSSQAKSLGTFASIGGAFVVTFYKGPPLIGELSHSGSPRRLLLSPQLSWILGGFFLAAEAFMNSAWFILQALILRKFAAVLIIMFYLFFFNTILSTAFALIVVSEPSDWKLGLDIGLVAVLYSAVIGTGFRVGLCTWCLSRTGPLYVSMFKPLAIVFSIVMDVVIVGDAFCLGSPGEFVNQRTREEVGMDLRSMRAVLPFMGMVIVILVQVSNMFVIKKAISIGINKYVIVVYTDLICSLIFLLFILITHRSVYLLSPCTPVCTRLIFPTVTTSVLWKIFLLSLISCSSDFSSYIGLQYSSPTLNTAMLNLIPAFTFILAIIFRMEKLKWRSKSSQAKSLGTIVSIAGSFVVTFYKGPPIVRPRLDIASLDQFQPLQSNWILGGFYLAAQAILISTWYILQAITLKEFPALIVMLCYQYFFSTILAAMFSLTVVTELSAWKLRLDVGLFAIAYSAVIGAAFLTTLLLWCLMRAGALYVSMFKPLAILFSTVMGVIIFGDGLFLGSLVGAVIIVIGFYVVMWGKAKEENTIDDRGTWSSELSSEKVPLLQNSTEDTKCCPSV</sequence>
<dbReference type="InterPro" id="IPR037185">
    <property type="entry name" value="EmrE-like"/>
</dbReference>
<keyword evidence="7" id="KW-1185">Reference proteome</keyword>
<feature type="transmembrane region" description="Helical" evidence="5">
    <location>
        <begin position="213"/>
        <end position="235"/>
    </location>
</feature>
<feature type="transmembrane region" description="Helical" evidence="5">
    <location>
        <begin position="44"/>
        <end position="63"/>
    </location>
</feature>
<feature type="transmembrane region" description="Helical" evidence="5">
    <location>
        <begin position="284"/>
        <end position="308"/>
    </location>
</feature>
<keyword evidence="3 5" id="KW-1133">Transmembrane helix</keyword>
<feature type="transmembrane region" description="Helical" evidence="5">
    <location>
        <begin position="578"/>
        <end position="600"/>
    </location>
</feature>
<accession>A0AAP0QET6</accession>
<feature type="transmembrane region" description="Helical" evidence="5">
    <location>
        <begin position="439"/>
        <end position="457"/>
    </location>
</feature>
<dbReference type="Proteomes" id="UP001428341">
    <property type="component" value="Unassembled WGS sequence"/>
</dbReference>
<dbReference type="SUPFAM" id="SSF103481">
    <property type="entry name" value="Multidrug resistance efflux transporter EmrE"/>
    <property type="match status" value="2"/>
</dbReference>
<evidence type="ECO:0000256" key="2">
    <source>
        <dbReference type="ARBA" id="ARBA00022692"/>
    </source>
</evidence>
<dbReference type="AlphaFoldDB" id="A0AAP0QET6"/>
<feature type="transmembrane region" description="Helical" evidence="5">
    <location>
        <begin position="107"/>
        <end position="125"/>
    </location>
</feature>
<proteinExistence type="predicted"/>
<keyword evidence="4 5" id="KW-0472">Membrane</keyword>
<dbReference type="PANTHER" id="PTHR31218">
    <property type="entry name" value="WAT1-RELATED PROTEIN"/>
    <property type="match status" value="1"/>
</dbReference>
<evidence type="ECO:0000313" key="7">
    <source>
        <dbReference type="Proteomes" id="UP001428341"/>
    </source>
</evidence>
<keyword evidence="2 5" id="KW-0812">Transmembrane</keyword>
<feature type="transmembrane region" description="Helical" evidence="5">
    <location>
        <begin position="75"/>
        <end position="95"/>
    </location>
</feature>
<evidence type="ECO:0000256" key="1">
    <source>
        <dbReference type="ARBA" id="ARBA00004141"/>
    </source>
</evidence>
<feature type="transmembrane region" description="Helical" evidence="5">
    <location>
        <begin position="328"/>
        <end position="348"/>
    </location>
</feature>
<evidence type="ECO:0000313" key="6">
    <source>
        <dbReference type="EMBL" id="KAK9188957.1"/>
    </source>
</evidence>
<feature type="transmembrane region" description="Helical" evidence="5">
    <location>
        <begin position="247"/>
        <end position="272"/>
    </location>
</feature>
<protein>
    <recommendedName>
        <fullName evidence="8">WAT1-related protein</fullName>
    </recommendedName>
</protein>
<comment type="subcellular location">
    <subcellularLocation>
        <location evidence="1">Membrane</location>
        <topology evidence="1">Multi-pass membrane protein</topology>
    </subcellularLocation>
</comment>
<feature type="transmembrane region" description="Helical" evidence="5">
    <location>
        <begin position="634"/>
        <end position="652"/>
    </location>
</feature>
<dbReference type="EMBL" id="JBCGBO010000007">
    <property type="protein sequence ID" value="KAK9188957.1"/>
    <property type="molecule type" value="Genomic_DNA"/>
</dbReference>
<evidence type="ECO:0000256" key="4">
    <source>
        <dbReference type="ARBA" id="ARBA00023136"/>
    </source>
</evidence>